<dbReference type="PANTHER" id="PTHR13707">
    <property type="entry name" value="KETOACID-COENZYME A TRANSFERASE"/>
    <property type="match status" value="1"/>
</dbReference>
<evidence type="ECO:0000256" key="1">
    <source>
        <dbReference type="ARBA" id="ARBA00005612"/>
    </source>
</evidence>
<evidence type="ECO:0000256" key="3">
    <source>
        <dbReference type="SAM" id="Phobius"/>
    </source>
</evidence>
<dbReference type="InterPro" id="IPR004163">
    <property type="entry name" value="CoA_transf_BS"/>
</dbReference>
<keyword evidence="2" id="KW-0808">Transferase</keyword>
<dbReference type="PROSITE" id="PS01273">
    <property type="entry name" value="COA_TRANSF_1"/>
    <property type="match status" value="1"/>
</dbReference>
<dbReference type="Pfam" id="PF01144">
    <property type="entry name" value="CoA_trans"/>
    <property type="match status" value="1"/>
</dbReference>
<gene>
    <name evidence="4" type="ORF">DCMF_26135</name>
</gene>
<feature type="transmembrane region" description="Helical" evidence="3">
    <location>
        <begin position="20"/>
        <end position="39"/>
    </location>
</feature>
<keyword evidence="3" id="KW-1133">Transmembrane helix</keyword>
<reference evidence="4 5" key="1">
    <citation type="submission" date="2016-10" db="EMBL/GenBank/DDBJ databases">
        <title>Complete Genome Sequence of Peptococcaceae strain DCMF.</title>
        <authorList>
            <person name="Edwards R.J."/>
            <person name="Holland S.I."/>
            <person name="Deshpande N.P."/>
            <person name="Wong Y.K."/>
            <person name="Ertan H."/>
            <person name="Manefield M."/>
            <person name="Russell T.L."/>
            <person name="Lee M.J."/>
        </authorList>
    </citation>
    <scope>NUCLEOTIDE SEQUENCE [LARGE SCALE GENOMIC DNA]</scope>
    <source>
        <strain evidence="4 5">DCMF</strain>
    </source>
</reference>
<dbReference type="NCBIfam" id="TIGR02429">
    <property type="entry name" value="pcaI_scoA_fam"/>
    <property type="match status" value="1"/>
</dbReference>
<dbReference type="GO" id="GO:0008410">
    <property type="term" value="F:CoA-transferase activity"/>
    <property type="evidence" value="ECO:0007669"/>
    <property type="project" value="InterPro"/>
</dbReference>
<name>A0A3G1KZD0_FORW1</name>
<dbReference type="PANTHER" id="PTHR13707:SF60">
    <property type="entry name" value="ACETATE COA-TRANSFERASE SUBUNIT ALPHA"/>
    <property type="match status" value="1"/>
</dbReference>
<dbReference type="AlphaFoldDB" id="A0A3G1KZD0"/>
<dbReference type="OrthoDB" id="9777193at2"/>
<dbReference type="InterPro" id="IPR037171">
    <property type="entry name" value="NagB/RpiA_transferase-like"/>
</dbReference>
<organism evidence="4 5">
    <name type="scientific">Formimonas warabiya</name>
    <dbReference type="NCBI Taxonomy" id="1761012"/>
    <lineage>
        <taxon>Bacteria</taxon>
        <taxon>Bacillati</taxon>
        <taxon>Bacillota</taxon>
        <taxon>Clostridia</taxon>
        <taxon>Eubacteriales</taxon>
        <taxon>Peptococcaceae</taxon>
        <taxon>Candidatus Formimonas</taxon>
    </lineage>
</organism>
<dbReference type="Proteomes" id="UP000323521">
    <property type="component" value="Chromosome"/>
</dbReference>
<dbReference type="RefSeq" id="WP_148137151.1">
    <property type="nucleotide sequence ID" value="NZ_CP017634.1"/>
</dbReference>
<dbReference type="KEGG" id="fwa:DCMF_26135"/>
<evidence type="ECO:0008006" key="6">
    <source>
        <dbReference type="Google" id="ProtNLM"/>
    </source>
</evidence>
<keyword evidence="5" id="KW-1185">Reference proteome</keyword>
<proteinExistence type="inferred from homology"/>
<sequence>MRDKIKTAREAVQEMKDGSIIMVGGFVMCGVPETLIYALSEAGAKDLTIISNNDGLPGKGLDLLFSHHRVKKLVASHIGLNPIVEKQMYAGELEVELVPQGTLAERIRAGGAGLGGVLTPTGVGTLVAEGKQVLEVNGIPYLLELPLHAQFALIKAYQADPFGNLRYSLTARNFNPLMATAADRVVAEVDELVELGAIEPDHVVTPGIFVDTLVLAGQGGALNG</sequence>
<dbReference type="InterPro" id="IPR012792">
    <property type="entry name" value="3-oxoacid_CoA-transf_A"/>
</dbReference>
<dbReference type="InterPro" id="IPR004165">
    <property type="entry name" value="CoA_trans_fam_I"/>
</dbReference>
<evidence type="ECO:0000313" key="5">
    <source>
        <dbReference type="Proteomes" id="UP000323521"/>
    </source>
</evidence>
<accession>A0A3G1KZD0</accession>
<dbReference type="Gene3D" id="3.40.1080.10">
    <property type="entry name" value="Glutaconate Coenzyme A-transferase"/>
    <property type="match status" value="1"/>
</dbReference>
<dbReference type="SMART" id="SM00882">
    <property type="entry name" value="CoA_trans"/>
    <property type="match status" value="1"/>
</dbReference>
<dbReference type="SUPFAM" id="SSF100950">
    <property type="entry name" value="NagB/RpiA/CoA transferase-like"/>
    <property type="match status" value="1"/>
</dbReference>
<evidence type="ECO:0000256" key="2">
    <source>
        <dbReference type="ARBA" id="ARBA00022679"/>
    </source>
</evidence>
<dbReference type="EMBL" id="CP017634">
    <property type="protein sequence ID" value="ATW27767.1"/>
    <property type="molecule type" value="Genomic_DNA"/>
</dbReference>
<protein>
    <recommendedName>
        <fullName evidence="6">CoA transferase subunit A</fullName>
    </recommendedName>
</protein>
<comment type="similarity">
    <text evidence="1">Belongs to the 3-oxoacid CoA-transferase subunit A family.</text>
</comment>
<keyword evidence="3" id="KW-0812">Transmembrane</keyword>
<evidence type="ECO:0000313" key="4">
    <source>
        <dbReference type="EMBL" id="ATW27767.1"/>
    </source>
</evidence>
<keyword evidence="3" id="KW-0472">Membrane</keyword>